<gene>
    <name evidence="5" type="ORF">NS506_01708</name>
    <name evidence="6" type="ORF">NSK11_contig00100-0005</name>
</gene>
<evidence type="ECO:0000313" key="7">
    <source>
        <dbReference type="Proteomes" id="UP000037179"/>
    </source>
</evidence>
<dbReference type="RefSeq" id="WP_249218097.1">
    <property type="nucleotide sequence ID" value="NZ_CP073655.1"/>
</dbReference>
<dbReference type="KEGG" id="nsr:NS506_01708"/>
<evidence type="ECO:0000256" key="1">
    <source>
        <dbReference type="ARBA" id="ARBA00004613"/>
    </source>
</evidence>
<reference evidence="5 8" key="3">
    <citation type="submission" date="2016-10" db="EMBL/GenBank/DDBJ databases">
        <title>Genome sequence of Nocardia seriolae strain EM150506, isolated from Anguila japonica.</title>
        <authorList>
            <person name="Han H.-J."/>
        </authorList>
    </citation>
    <scope>NUCLEOTIDE SEQUENCE [LARGE SCALE GENOMIC DNA]</scope>
    <source>
        <strain evidence="5 8">EM150506</strain>
    </source>
</reference>
<keyword evidence="3" id="KW-0732">Signal</keyword>
<dbReference type="GO" id="GO:0005576">
    <property type="term" value="C:extracellular region"/>
    <property type="evidence" value="ECO:0007669"/>
    <property type="project" value="UniProtKB-SubCell"/>
</dbReference>
<evidence type="ECO:0000256" key="2">
    <source>
        <dbReference type="ARBA" id="ARBA00022525"/>
    </source>
</evidence>
<sequence length="333" mass="37579">MLVRRVGGTEGSAGMAVHVTHPAELAELDLYAAWTEAPELKSSFDPFDFDQRMSVYRHLIDATNAKGLFGPDNRGNLLWGLMFQLQWQSRTGRLGATGRGIDPDAAWGYGNYSLSVVPWLGAVDAGLVADLELIGPSAPCRFDYARGERADRIVTPEFIAGVRDWRDYFRSVMETEPGSDDEPLRLALWKAHKTGLDAVAGRIADIDPGSYSTDELTFLRGWCRMVDYLWAAAWHTDFDFMVTHGLDVLPERLLHDNDNLKDLPDTVRRNVANVRKLADTPNWRYAIDLGLWRRMMRTRPARDEVLTMLDVVFNPPATTGADRLRALRYLLRP</sequence>
<dbReference type="PANTHER" id="PTHR18820:SF1">
    <property type="entry name" value="PROTEIN LEG1 HOMOLOG"/>
    <property type="match status" value="1"/>
</dbReference>
<proteinExistence type="predicted"/>
<organism evidence="6 7">
    <name type="scientific">Nocardia seriolae</name>
    <dbReference type="NCBI Taxonomy" id="37332"/>
    <lineage>
        <taxon>Bacteria</taxon>
        <taxon>Bacillati</taxon>
        <taxon>Actinomycetota</taxon>
        <taxon>Actinomycetes</taxon>
        <taxon>Mycobacteriales</taxon>
        <taxon>Nocardiaceae</taxon>
        <taxon>Nocardia</taxon>
    </lineage>
</organism>
<evidence type="ECO:0000313" key="5">
    <source>
        <dbReference type="EMBL" id="APA95777.1"/>
    </source>
</evidence>
<dbReference type="EMBL" id="CP017839">
    <property type="protein sequence ID" value="APA95777.1"/>
    <property type="molecule type" value="Genomic_DNA"/>
</dbReference>
<dbReference type="Pfam" id="PF05612">
    <property type="entry name" value="Leg1"/>
    <property type="match status" value="1"/>
</dbReference>
<reference evidence="7" key="1">
    <citation type="submission" date="2015-07" db="EMBL/GenBank/DDBJ databases">
        <title>Nocardia seriolae U-1 whole genome shotgun sequence.</title>
        <authorList>
            <person name="Imajoh M."/>
            <person name="Fukumoto Y."/>
            <person name="Sukeda M."/>
            <person name="Yamane J."/>
            <person name="Yamasaki K."/>
            <person name="Shimizu M."/>
            <person name="Ohnishi K."/>
            <person name="Oshima S."/>
        </authorList>
    </citation>
    <scope>NUCLEOTIDE SEQUENCE [LARGE SCALE GENOMIC DNA]</scope>
    <source>
        <strain evidence="7">U-1</strain>
    </source>
</reference>
<evidence type="ECO:0000313" key="8">
    <source>
        <dbReference type="Proteomes" id="UP000180166"/>
    </source>
</evidence>
<reference evidence="6 7" key="2">
    <citation type="journal article" date="2016" name="Genome Announc.">
        <title>Draft Genome Sequence of Erythromycin- and Oxytetracycline-Sensitive Nocardia seriolae Strain U-1 (NBRC 110359).</title>
        <authorList>
            <person name="Imajoh M."/>
            <person name="Sukeda M."/>
            <person name="Shimizu M."/>
            <person name="Yamane J."/>
            <person name="Ohnishi K."/>
            <person name="Oshima S."/>
        </authorList>
    </citation>
    <scope>NUCLEOTIDE SEQUENCE [LARGE SCALE GENOMIC DNA]</scope>
    <source>
        <strain evidence="6 7">U-1</strain>
    </source>
</reference>
<keyword evidence="2" id="KW-0964">Secreted</keyword>
<dbReference type="EMBL" id="BBYQ01000100">
    <property type="protein sequence ID" value="GAP30977.1"/>
    <property type="molecule type" value="Genomic_DNA"/>
</dbReference>
<name>A0ABC9Z043_9NOCA</name>
<evidence type="ECO:0000256" key="3">
    <source>
        <dbReference type="ARBA" id="ARBA00022729"/>
    </source>
</evidence>
<dbReference type="PANTHER" id="PTHR18820">
    <property type="entry name" value="LEG1"/>
    <property type="match status" value="1"/>
</dbReference>
<keyword evidence="4" id="KW-0325">Glycoprotein</keyword>
<dbReference type="InterPro" id="IPR008499">
    <property type="entry name" value="Leg1"/>
</dbReference>
<accession>A0ABC9Z043</accession>
<keyword evidence="7" id="KW-1185">Reference proteome</keyword>
<dbReference type="AlphaFoldDB" id="A0ABC9Z043"/>
<dbReference type="Proteomes" id="UP000180166">
    <property type="component" value="Chromosome"/>
</dbReference>
<evidence type="ECO:0000256" key="4">
    <source>
        <dbReference type="ARBA" id="ARBA00023180"/>
    </source>
</evidence>
<protein>
    <submittedName>
        <fullName evidence="5">Protein LEG1 like protein</fullName>
    </submittedName>
</protein>
<evidence type="ECO:0000313" key="6">
    <source>
        <dbReference type="EMBL" id="GAP30977.1"/>
    </source>
</evidence>
<dbReference type="Proteomes" id="UP000037179">
    <property type="component" value="Unassembled WGS sequence"/>
</dbReference>
<comment type="subcellular location">
    <subcellularLocation>
        <location evidence="1">Secreted</location>
    </subcellularLocation>
</comment>